<protein>
    <submittedName>
        <fullName evidence="1">Uncharacterized protein</fullName>
    </submittedName>
</protein>
<sequence length="54" mass="6061">MRITAEMLKARDKNGILVNFVFCSRCVKFYVLNDCKEGDDCCCQSCGTGKYLIG</sequence>
<evidence type="ECO:0000313" key="2">
    <source>
        <dbReference type="Proteomes" id="UP000058925"/>
    </source>
</evidence>
<accession>A0A654LW48</accession>
<organism evidence="1 2">
    <name type="scientific">Candidatus Nitrosocosmicus oleophilus</name>
    <dbReference type="NCBI Taxonomy" id="1353260"/>
    <lineage>
        <taxon>Archaea</taxon>
        <taxon>Nitrososphaerota</taxon>
        <taxon>Nitrososphaeria</taxon>
        <taxon>Nitrososphaerales</taxon>
        <taxon>Nitrososphaeraceae</taxon>
        <taxon>Candidatus Nitrosocosmicus</taxon>
    </lineage>
</organism>
<dbReference type="EMBL" id="CP012850">
    <property type="protein sequence ID" value="ALI34461.1"/>
    <property type="molecule type" value="Genomic_DNA"/>
</dbReference>
<dbReference type="Proteomes" id="UP000058925">
    <property type="component" value="Chromosome"/>
</dbReference>
<proteinExistence type="predicted"/>
<reference evidence="2" key="1">
    <citation type="submission" date="2015-10" db="EMBL/GenBank/DDBJ databases">
        <title>Niche specialization of a soil ammonia-oxidizing archaeon, Candidatus Nitrosocosmicus oleophilus.</title>
        <authorList>
            <person name="Jung M.-Y."/>
            <person name="Rhee S.-K."/>
        </authorList>
    </citation>
    <scope>NUCLEOTIDE SEQUENCE [LARGE SCALE GENOMIC DNA]</scope>
    <source>
        <strain evidence="2">MY3</strain>
    </source>
</reference>
<gene>
    <name evidence="1" type="ORF">NMY3_00247</name>
</gene>
<keyword evidence="2" id="KW-1185">Reference proteome</keyword>
<name>A0A654LW48_9ARCH</name>
<evidence type="ECO:0000313" key="1">
    <source>
        <dbReference type="EMBL" id="ALI34461.1"/>
    </source>
</evidence>
<dbReference type="AlphaFoldDB" id="A0A654LW48"/>
<dbReference type="KEGG" id="taa:NMY3_00247"/>